<organism evidence="2 3">
    <name type="scientific">Urochloa decumbens</name>
    <dbReference type="NCBI Taxonomy" id="240449"/>
    <lineage>
        <taxon>Eukaryota</taxon>
        <taxon>Viridiplantae</taxon>
        <taxon>Streptophyta</taxon>
        <taxon>Embryophyta</taxon>
        <taxon>Tracheophyta</taxon>
        <taxon>Spermatophyta</taxon>
        <taxon>Magnoliopsida</taxon>
        <taxon>Liliopsida</taxon>
        <taxon>Poales</taxon>
        <taxon>Poaceae</taxon>
        <taxon>PACMAD clade</taxon>
        <taxon>Panicoideae</taxon>
        <taxon>Panicodae</taxon>
        <taxon>Paniceae</taxon>
        <taxon>Melinidinae</taxon>
        <taxon>Urochloa</taxon>
    </lineage>
</organism>
<dbReference type="SUPFAM" id="SSF48452">
    <property type="entry name" value="TPR-like"/>
    <property type="match status" value="1"/>
</dbReference>
<gene>
    <name evidence="2" type="ORF">URODEC1_LOCUS18549</name>
</gene>
<evidence type="ECO:0000313" key="2">
    <source>
        <dbReference type="EMBL" id="CAL4917420.1"/>
    </source>
</evidence>
<sequence>MTPASMVALPARTIPPAAFPASARAGERRRSAFRPAACGGGGDEHQQQPMAAVPPSLRAIQAKRKHQQASAVAAPPQRGGVVVPRATATSAAGCAVAALVNAVRGAAAGGAAEAARGAGDAVVAWVFSKVHLQSPDLAVGLLGVVACCLGTAVHQAERDRVEAKRRLLEASSGGAAAEESDDPNGGGGEGVGDAEVEPEEDMPELVEGDMEKELWGRIGILHGGAGGGLYGDGPEELDEEEIKEIDAARARRRKAAYERAIAAGGANSLVLSNYAQLLYELDKDINRAEMYFKQAVAAEPADGEAMRRYGMFLWHARGDIGGAEEMFTGAIDEEPESSHHRSSYAWFLWMTGGVETCLIDSGKNNNGIDAAE</sequence>
<dbReference type="AlphaFoldDB" id="A0ABC8WYJ2"/>
<evidence type="ECO:0000256" key="1">
    <source>
        <dbReference type="SAM" id="MobiDB-lite"/>
    </source>
</evidence>
<reference evidence="2" key="1">
    <citation type="submission" date="2024-10" db="EMBL/GenBank/DDBJ databases">
        <authorList>
            <person name="Ryan C."/>
        </authorList>
    </citation>
    <scope>NUCLEOTIDE SEQUENCE [LARGE SCALE GENOMIC DNA]</scope>
</reference>
<dbReference type="PANTHER" id="PTHR26312:SF153">
    <property type="entry name" value="EXPRESSED PROTEIN"/>
    <property type="match status" value="1"/>
</dbReference>
<dbReference type="EMBL" id="OZ075123">
    <property type="protein sequence ID" value="CAL4917420.1"/>
    <property type="molecule type" value="Genomic_DNA"/>
</dbReference>
<dbReference type="PANTHER" id="PTHR26312">
    <property type="entry name" value="TETRATRICOPEPTIDE REPEAT PROTEIN 5"/>
    <property type="match status" value="1"/>
</dbReference>
<proteinExistence type="predicted"/>
<feature type="region of interest" description="Disordered" evidence="1">
    <location>
        <begin position="19"/>
        <end position="49"/>
    </location>
</feature>
<feature type="region of interest" description="Disordered" evidence="1">
    <location>
        <begin position="167"/>
        <end position="204"/>
    </location>
</feature>
<name>A0ABC8WYJ2_9POAL</name>
<dbReference type="Proteomes" id="UP001497457">
    <property type="component" value="Chromosome 13rd"/>
</dbReference>
<evidence type="ECO:0000313" key="3">
    <source>
        <dbReference type="Proteomes" id="UP001497457"/>
    </source>
</evidence>
<dbReference type="Gene3D" id="1.25.40.10">
    <property type="entry name" value="Tetratricopeptide repeat domain"/>
    <property type="match status" value="1"/>
</dbReference>
<keyword evidence="3" id="KW-1185">Reference proteome</keyword>
<accession>A0ABC8WYJ2</accession>
<protein>
    <submittedName>
        <fullName evidence="2">Uncharacterized protein</fullName>
    </submittedName>
</protein>
<feature type="compositionally biased region" description="Acidic residues" evidence="1">
    <location>
        <begin position="192"/>
        <end position="204"/>
    </location>
</feature>
<dbReference type="InterPro" id="IPR011990">
    <property type="entry name" value="TPR-like_helical_dom_sf"/>
</dbReference>